<organism evidence="2 3">
    <name type="scientific">Umbra pygmaea</name>
    <name type="common">Eastern mudminnow</name>
    <dbReference type="NCBI Taxonomy" id="75934"/>
    <lineage>
        <taxon>Eukaryota</taxon>
        <taxon>Metazoa</taxon>
        <taxon>Chordata</taxon>
        <taxon>Craniata</taxon>
        <taxon>Vertebrata</taxon>
        <taxon>Euteleostomi</taxon>
        <taxon>Actinopterygii</taxon>
        <taxon>Neopterygii</taxon>
        <taxon>Teleostei</taxon>
        <taxon>Protacanthopterygii</taxon>
        <taxon>Esociformes</taxon>
        <taxon>Umbridae</taxon>
        <taxon>Umbra</taxon>
    </lineage>
</organism>
<dbReference type="Proteomes" id="UP001557470">
    <property type="component" value="Unassembled WGS sequence"/>
</dbReference>
<feature type="region of interest" description="Disordered" evidence="1">
    <location>
        <begin position="67"/>
        <end position="130"/>
    </location>
</feature>
<dbReference type="AlphaFoldDB" id="A0ABD0W1V2"/>
<reference evidence="2 3" key="1">
    <citation type="submission" date="2024-06" db="EMBL/GenBank/DDBJ databases">
        <authorList>
            <person name="Pan Q."/>
            <person name="Wen M."/>
            <person name="Jouanno E."/>
            <person name="Zahm M."/>
            <person name="Klopp C."/>
            <person name="Cabau C."/>
            <person name="Louis A."/>
            <person name="Berthelot C."/>
            <person name="Parey E."/>
            <person name="Roest Crollius H."/>
            <person name="Montfort J."/>
            <person name="Robinson-Rechavi M."/>
            <person name="Bouchez O."/>
            <person name="Lampietro C."/>
            <person name="Lopez Roques C."/>
            <person name="Donnadieu C."/>
            <person name="Postlethwait J."/>
            <person name="Bobe J."/>
            <person name="Verreycken H."/>
            <person name="Guiguen Y."/>
        </authorList>
    </citation>
    <scope>NUCLEOTIDE SEQUENCE [LARGE SCALE GENOMIC DNA]</scope>
    <source>
        <strain evidence="2">Up_M1</strain>
        <tissue evidence="2">Testis</tissue>
    </source>
</reference>
<evidence type="ECO:0000256" key="1">
    <source>
        <dbReference type="SAM" id="MobiDB-lite"/>
    </source>
</evidence>
<evidence type="ECO:0000313" key="2">
    <source>
        <dbReference type="EMBL" id="KAL0964420.1"/>
    </source>
</evidence>
<comment type="caution">
    <text evidence="2">The sequence shown here is derived from an EMBL/GenBank/DDBJ whole genome shotgun (WGS) entry which is preliminary data.</text>
</comment>
<sequence length="130" mass="14200">MNACMLNAVKSPPACEICCFKNLTWCWPRRRLLMLRLSETDTDRHTWGTETRTAAVSTATRGVFLSAAPQYEQVGPPDGAEQGRSPARPTPSLDTAEPRSLTAEPPHTHTQPEPSSTHSPAGRDTSSISR</sequence>
<accession>A0ABD0W1V2</accession>
<gene>
    <name evidence="2" type="ORF">UPYG_G00323600</name>
</gene>
<keyword evidence="3" id="KW-1185">Reference proteome</keyword>
<protein>
    <submittedName>
        <fullName evidence="2">Uncharacterized protein</fullName>
    </submittedName>
</protein>
<dbReference type="EMBL" id="JAGEUA010000010">
    <property type="protein sequence ID" value="KAL0964420.1"/>
    <property type="molecule type" value="Genomic_DNA"/>
</dbReference>
<name>A0ABD0W1V2_UMBPY</name>
<feature type="compositionally biased region" description="Polar residues" evidence="1">
    <location>
        <begin position="108"/>
        <end position="130"/>
    </location>
</feature>
<proteinExistence type="predicted"/>
<evidence type="ECO:0000313" key="3">
    <source>
        <dbReference type="Proteomes" id="UP001557470"/>
    </source>
</evidence>